<organism evidence="3 4">
    <name type="scientific">Parasphingorhabdus litoris</name>
    <dbReference type="NCBI Taxonomy" id="394733"/>
    <lineage>
        <taxon>Bacteria</taxon>
        <taxon>Pseudomonadati</taxon>
        <taxon>Pseudomonadota</taxon>
        <taxon>Alphaproteobacteria</taxon>
        <taxon>Sphingomonadales</taxon>
        <taxon>Sphingomonadaceae</taxon>
        <taxon>Parasphingorhabdus</taxon>
    </lineage>
</organism>
<dbReference type="Proteomes" id="UP001500713">
    <property type="component" value="Unassembled WGS sequence"/>
</dbReference>
<gene>
    <name evidence="3" type="ORF">GCM10009096_01370</name>
</gene>
<accession>A0ABN1A0H0</accession>
<reference evidence="3 4" key="1">
    <citation type="journal article" date="2019" name="Int. J. Syst. Evol. Microbiol.">
        <title>The Global Catalogue of Microorganisms (GCM) 10K type strain sequencing project: providing services to taxonomists for standard genome sequencing and annotation.</title>
        <authorList>
            <consortium name="The Broad Institute Genomics Platform"/>
            <consortium name="The Broad Institute Genome Sequencing Center for Infectious Disease"/>
            <person name="Wu L."/>
            <person name="Ma J."/>
        </authorList>
    </citation>
    <scope>NUCLEOTIDE SEQUENCE [LARGE SCALE GENOMIC DNA]</scope>
    <source>
        <strain evidence="3 4">JCM 14162</strain>
    </source>
</reference>
<name>A0ABN1A0H0_9SPHN</name>
<keyword evidence="4" id="KW-1185">Reference proteome</keyword>
<evidence type="ECO:0000313" key="3">
    <source>
        <dbReference type="EMBL" id="GAA0464615.1"/>
    </source>
</evidence>
<keyword evidence="2" id="KW-0732">Signal</keyword>
<feature type="region of interest" description="Disordered" evidence="1">
    <location>
        <begin position="29"/>
        <end position="48"/>
    </location>
</feature>
<dbReference type="EMBL" id="BAAAEM010000002">
    <property type="protein sequence ID" value="GAA0464615.1"/>
    <property type="molecule type" value="Genomic_DNA"/>
</dbReference>
<evidence type="ECO:0000256" key="2">
    <source>
        <dbReference type="SAM" id="SignalP"/>
    </source>
</evidence>
<evidence type="ECO:0008006" key="5">
    <source>
        <dbReference type="Google" id="ProtNLM"/>
    </source>
</evidence>
<comment type="caution">
    <text evidence="3">The sequence shown here is derived from an EMBL/GenBank/DDBJ whole genome shotgun (WGS) entry which is preliminary data.</text>
</comment>
<dbReference type="RefSeq" id="WP_229954302.1">
    <property type="nucleotide sequence ID" value="NZ_BAAAEM010000002.1"/>
</dbReference>
<evidence type="ECO:0000313" key="4">
    <source>
        <dbReference type="Proteomes" id="UP001500713"/>
    </source>
</evidence>
<proteinExistence type="predicted"/>
<evidence type="ECO:0000256" key="1">
    <source>
        <dbReference type="SAM" id="MobiDB-lite"/>
    </source>
</evidence>
<feature type="signal peptide" evidence="2">
    <location>
        <begin position="1"/>
        <end position="24"/>
    </location>
</feature>
<feature type="chain" id="PRO_5045509135" description="Secreted protein" evidence="2">
    <location>
        <begin position="25"/>
        <end position="48"/>
    </location>
</feature>
<protein>
    <recommendedName>
        <fullName evidence="5">Secreted protein</fullName>
    </recommendedName>
</protein>
<sequence>MRKIFSPTIFVLASIALLPLSACMDTVQEEDVDSYPEPYVPEREEGPT</sequence>